<dbReference type="AlphaFoldDB" id="A0A2N0NG74"/>
<reference evidence="1 2" key="1">
    <citation type="submission" date="2016-04" db="EMBL/GenBank/DDBJ databases">
        <title>Genome analyses suggest a sexual origin of heterokaryosis in a supposedly ancient asexual fungus.</title>
        <authorList>
            <person name="Ropars J."/>
            <person name="Sedzielewska K."/>
            <person name="Noel J."/>
            <person name="Charron P."/>
            <person name="Farinelli L."/>
            <person name="Marton T."/>
            <person name="Kruger M."/>
            <person name="Pelin A."/>
            <person name="Brachmann A."/>
            <person name="Corradi N."/>
        </authorList>
    </citation>
    <scope>NUCLEOTIDE SEQUENCE [LARGE SCALE GENOMIC DNA]</scope>
    <source>
        <strain evidence="1 2">A5</strain>
    </source>
</reference>
<dbReference type="Proteomes" id="UP000232722">
    <property type="component" value="Unassembled WGS sequence"/>
</dbReference>
<comment type="caution">
    <text evidence="1">The sequence shown here is derived from an EMBL/GenBank/DDBJ whole genome shotgun (WGS) entry which is preliminary data.</text>
</comment>
<sequence>MIQLSQRKYCSKSKQLTSHFDVPVINYTNPQVTRPKTIAQSSHITRIKNIWIAYWCPRNNNVIYGRVVEKQHFYNHHQTITFEHYVNIPESHSSSHNQTPRSRPNFLMKCTGCNLSENNIYNNNSSNTCYITSLSNLIFIINTSRSRI</sequence>
<proteinExistence type="predicted"/>
<evidence type="ECO:0000313" key="2">
    <source>
        <dbReference type="Proteomes" id="UP000232722"/>
    </source>
</evidence>
<name>A0A2N0NG74_9GLOM</name>
<dbReference type="EMBL" id="LLXJ01007730">
    <property type="protein sequence ID" value="PKB93570.1"/>
    <property type="molecule type" value="Genomic_DNA"/>
</dbReference>
<organism evidence="1 2">
    <name type="scientific">Rhizophagus irregularis</name>
    <dbReference type="NCBI Taxonomy" id="588596"/>
    <lineage>
        <taxon>Eukaryota</taxon>
        <taxon>Fungi</taxon>
        <taxon>Fungi incertae sedis</taxon>
        <taxon>Mucoromycota</taxon>
        <taxon>Glomeromycotina</taxon>
        <taxon>Glomeromycetes</taxon>
        <taxon>Glomerales</taxon>
        <taxon>Glomeraceae</taxon>
        <taxon>Rhizophagus</taxon>
    </lineage>
</organism>
<gene>
    <name evidence="1" type="ORF">RhiirA5_440914</name>
</gene>
<accession>A0A2N0NG74</accession>
<protein>
    <submittedName>
        <fullName evidence="1">Uncharacterized protein</fullName>
    </submittedName>
</protein>
<evidence type="ECO:0000313" key="1">
    <source>
        <dbReference type="EMBL" id="PKB93570.1"/>
    </source>
</evidence>
<dbReference type="VEuPathDB" id="FungiDB:RhiirA1_470112"/>
<reference evidence="1 2" key="2">
    <citation type="submission" date="2017-09" db="EMBL/GenBank/DDBJ databases">
        <title>Extensive intraspecific genome diversity in a model arbuscular mycorrhizal fungus.</title>
        <authorList>
            <person name="Chen E.C."/>
            <person name="Morin E."/>
            <person name="Beaudet D."/>
            <person name="Noel J."/>
            <person name="Ndikumana S."/>
            <person name="Charron P."/>
            <person name="St-Onge C."/>
            <person name="Giorgi J."/>
            <person name="Grigoriev I.V."/>
            <person name="Roux C."/>
            <person name="Martin F.M."/>
            <person name="Corradi N."/>
        </authorList>
    </citation>
    <scope>NUCLEOTIDE SEQUENCE [LARGE SCALE GENOMIC DNA]</scope>
    <source>
        <strain evidence="1 2">A5</strain>
    </source>
</reference>